<dbReference type="Gene3D" id="3.40.50.11540">
    <property type="entry name" value="NADH-ubiquinone oxidoreductase 51kDa subunit"/>
    <property type="match status" value="1"/>
</dbReference>
<comment type="caution">
    <text evidence="6">The sequence shown here is derived from an EMBL/GenBank/DDBJ whole genome shotgun (WGS) entry which is preliminary data.</text>
</comment>
<evidence type="ECO:0000256" key="2">
    <source>
        <dbReference type="ARBA" id="ARBA00022723"/>
    </source>
</evidence>
<dbReference type="InterPro" id="IPR011538">
    <property type="entry name" value="Nuo51_FMN-bd"/>
</dbReference>
<organism evidence="6">
    <name type="scientific">marine sediment metagenome</name>
    <dbReference type="NCBI Taxonomy" id="412755"/>
    <lineage>
        <taxon>unclassified sequences</taxon>
        <taxon>metagenomes</taxon>
        <taxon>ecological metagenomes</taxon>
    </lineage>
</organism>
<gene>
    <name evidence="6" type="ORF">S01H1_37389</name>
</gene>
<feature type="non-terminal residue" evidence="6">
    <location>
        <position position="1"/>
    </location>
</feature>
<evidence type="ECO:0000256" key="1">
    <source>
        <dbReference type="ARBA" id="ARBA00022485"/>
    </source>
</evidence>
<keyword evidence="4" id="KW-0411">Iron-sulfur</keyword>
<keyword evidence="1" id="KW-0004">4Fe-4S</keyword>
<evidence type="ECO:0000313" key="6">
    <source>
        <dbReference type="EMBL" id="GAG12001.1"/>
    </source>
</evidence>
<reference evidence="6" key="1">
    <citation type="journal article" date="2014" name="Front. Microbiol.">
        <title>High frequency of phylogenetically diverse reductive dehalogenase-homologous genes in deep subseafloor sedimentary metagenomes.</title>
        <authorList>
            <person name="Kawai M."/>
            <person name="Futagami T."/>
            <person name="Toyoda A."/>
            <person name="Takaki Y."/>
            <person name="Nishi S."/>
            <person name="Hori S."/>
            <person name="Arai W."/>
            <person name="Tsubouchi T."/>
            <person name="Morono Y."/>
            <person name="Uchiyama I."/>
            <person name="Ito T."/>
            <person name="Fujiyama A."/>
            <person name="Inagaki F."/>
            <person name="Takami H."/>
        </authorList>
    </citation>
    <scope>NUCLEOTIDE SEQUENCE</scope>
    <source>
        <strain evidence="6">Expedition CK06-06</strain>
    </source>
</reference>
<dbReference type="GO" id="GO:0051539">
    <property type="term" value="F:4 iron, 4 sulfur cluster binding"/>
    <property type="evidence" value="ECO:0007669"/>
    <property type="project" value="UniProtKB-KW"/>
</dbReference>
<feature type="domain" description="NADH-ubiquinone oxidoreductase 51kDa subunit FMN-binding" evidence="5">
    <location>
        <begin position="130"/>
        <end position="268"/>
    </location>
</feature>
<dbReference type="GO" id="GO:0046872">
    <property type="term" value="F:metal ion binding"/>
    <property type="evidence" value="ECO:0007669"/>
    <property type="project" value="UniProtKB-KW"/>
</dbReference>
<keyword evidence="3" id="KW-0408">Iron</keyword>
<feature type="non-terminal residue" evidence="6">
    <location>
        <position position="269"/>
    </location>
</feature>
<proteinExistence type="predicted"/>
<dbReference type="EMBL" id="BARS01023483">
    <property type="protein sequence ID" value="GAG12001.1"/>
    <property type="molecule type" value="Genomic_DNA"/>
</dbReference>
<accession>X0WH39</accession>
<dbReference type="Gene3D" id="6.10.250.1450">
    <property type="match status" value="1"/>
</dbReference>
<dbReference type="SUPFAM" id="SSF142019">
    <property type="entry name" value="Nqo1 FMN-binding domain-like"/>
    <property type="match status" value="1"/>
</dbReference>
<dbReference type="Gene3D" id="3.40.30.10">
    <property type="entry name" value="Glutaredoxin"/>
    <property type="match status" value="1"/>
</dbReference>
<protein>
    <recommendedName>
        <fullName evidence="5">NADH-ubiquinone oxidoreductase 51kDa subunit FMN-binding domain-containing protein</fullName>
    </recommendedName>
</protein>
<dbReference type="SUPFAM" id="SSF52833">
    <property type="entry name" value="Thioredoxin-like"/>
    <property type="match status" value="1"/>
</dbReference>
<evidence type="ECO:0000259" key="5">
    <source>
        <dbReference type="Pfam" id="PF01512"/>
    </source>
</evidence>
<dbReference type="PANTHER" id="PTHR43578">
    <property type="entry name" value="NADH-QUINONE OXIDOREDUCTASE SUBUNIT F"/>
    <property type="match status" value="1"/>
</dbReference>
<evidence type="ECO:0000256" key="4">
    <source>
        <dbReference type="ARBA" id="ARBA00023014"/>
    </source>
</evidence>
<sequence>KEIARQNLSAKIDIKVTGCHGFCEKGPVVVIKPKNIFYQQVKAEDVPEIIAETVIKDKIVDRLLYTDPATGKKITYEHEVPFYKEQERLVFGNNGLIDPNVIEDYLAIGGYAALAKVLSGMTPEAIIEEVKKAGLRGRGGGGFPAAVKWETCRNAEGDTRYVICNCDEGDPGAFMDRSLMEGNPHSVLEGMVIGAYAIGGHEGYIYVRNEYPLAVKNARIAIEQAEKLGLLGKNILGSGFDFSVKISRGGGAFVCGESTALMASLEGKV</sequence>
<dbReference type="PANTHER" id="PTHR43578:SF3">
    <property type="entry name" value="NADH-QUINONE OXIDOREDUCTASE SUBUNIT F"/>
    <property type="match status" value="1"/>
</dbReference>
<name>X0WH39_9ZZZZ</name>
<keyword evidence="2" id="KW-0479">Metal-binding</keyword>
<dbReference type="CDD" id="cd02980">
    <property type="entry name" value="TRX_Fd_family"/>
    <property type="match status" value="1"/>
</dbReference>
<dbReference type="InterPro" id="IPR037225">
    <property type="entry name" value="Nuo51_FMN-bd_sf"/>
</dbReference>
<dbReference type="Pfam" id="PF01512">
    <property type="entry name" value="Complex1_51K"/>
    <property type="match status" value="1"/>
</dbReference>
<dbReference type="AlphaFoldDB" id="X0WH39"/>
<evidence type="ECO:0000256" key="3">
    <source>
        <dbReference type="ARBA" id="ARBA00023004"/>
    </source>
</evidence>
<dbReference type="InterPro" id="IPR036249">
    <property type="entry name" value="Thioredoxin-like_sf"/>
</dbReference>